<keyword evidence="2 4" id="KW-0863">Zinc-finger</keyword>
<dbReference type="InterPro" id="IPR017907">
    <property type="entry name" value="Znf_RING_CS"/>
</dbReference>
<dbReference type="PROSITE" id="PS50188">
    <property type="entry name" value="B302_SPRY"/>
    <property type="match status" value="1"/>
</dbReference>
<dbReference type="PROSITE" id="PS50119">
    <property type="entry name" value="ZF_BBOX"/>
    <property type="match status" value="1"/>
</dbReference>
<feature type="coiled-coil region" evidence="5">
    <location>
        <begin position="159"/>
        <end position="219"/>
    </location>
</feature>
<dbReference type="InterPro" id="IPR001870">
    <property type="entry name" value="B30.2/SPRY"/>
</dbReference>
<dbReference type="PANTHER" id="PTHR24103">
    <property type="entry name" value="E3 UBIQUITIN-PROTEIN LIGASE TRIM"/>
    <property type="match status" value="1"/>
</dbReference>
<evidence type="ECO:0000313" key="10">
    <source>
        <dbReference type="RefSeq" id="XP_008290147.1"/>
    </source>
</evidence>
<feature type="domain" description="RING-type" evidence="6">
    <location>
        <begin position="11"/>
        <end position="51"/>
    </location>
</feature>
<sequence length="454" mass="51187">MASKSEGNLSCPICQNVSKDPAVLSCNHSFCRDCLRSYWAEKHEPICPVCKRRSSKEMPDVHFASEKSQESAKSDPICDLHSEELRFFCVDDQQLLCSVCRETHHDHALKPTDEAAQELKETLKASLKPLQMKLRLIHQVTGSCGQTAEHIKGQTESTVKRIKEEFRRLHRFLEEEEEARLAALREEEEQKSRVMKEQIEALSKDMSALSETVRATKKQLTAGDVSFLQSYEASAETVQQQHLPDDPQLPSGALIDEAKHLGNLSFNVWDKMKAMVSYSPVILDPNTAHPDLVLTGDLTGLRQVKEQQELPDNPERIDHFVSVVGSEGFDSGSHSWEVQVGDNSAFVLGVLTDSNQRKGIIWPGLWRLMFCGGEYKTLSPLDTGSDVKVAKNPERIRVQLDWDEGRLSFFDSDTNEHIHTFNHAFAEKLFPYFSTWSPVPIKITALKVSVTAEP</sequence>
<gene>
    <name evidence="10" type="primary">LOC103364706</name>
</gene>
<dbReference type="InterPro" id="IPR013083">
    <property type="entry name" value="Znf_RING/FYVE/PHD"/>
</dbReference>
<dbReference type="SMART" id="SM00589">
    <property type="entry name" value="PRY"/>
    <property type="match status" value="1"/>
</dbReference>
<dbReference type="SMART" id="SM00336">
    <property type="entry name" value="BBOX"/>
    <property type="match status" value="1"/>
</dbReference>
<dbReference type="GeneID" id="103364706"/>
<feature type="domain" description="B box-type" evidence="7">
    <location>
        <begin position="73"/>
        <end position="112"/>
    </location>
</feature>
<evidence type="ECO:0000256" key="1">
    <source>
        <dbReference type="ARBA" id="ARBA00022723"/>
    </source>
</evidence>
<dbReference type="PROSITE" id="PS00518">
    <property type="entry name" value="ZF_RING_1"/>
    <property type="match status" value="1"/>
</dbReference>
<dbReference type="InterPro" id="IPR027370">
    <property type="entry name" value="Znf-RING_euk"/>
</dbReference>
<dbReference type="SMART" id="SM00184">
    <property type="entry name" value="RING"/>
    <property type="match status" value="1"/>
</dbReference>
<dbReference type="SMART" id="SM00449">
    <property type="entry name" value="SPRY"/>
    <property type="match status" value="1"/>
</dbReference>
<dbReference type="Gene3D" id="3.30.160.60">
    <property type="entry name" value="Classic Zinc Finger"/>
    <property type="match status" value="1"/>
</dbReference>
<feature type="domain" description="B30.2/SPRY" evidence="8">
    <location>
        <begin position="261"/>
        <end position="454"/>
    </location>
</feature>
<dbReference type="CDD" id="cd12893">
    <property type="entry name" value="SPRY_PRY_TRIM35"/>
    <property type="match status" value="1"/>
</dbReference>
<name>A0A9Y4KDT4_9TELE</name>
<dbReference type="Pfam" id="PF13445">
    <property type="entry name" value="zf-RING_UBOX"/>
    <property type="match status" value="1"/>
</dbReference>
<dbReference type="AlphaFoldDB" id="A0A9Y4KDT4"/>
<dbReference type="InterPro" id="IPR013320">
    <property type="entry name" value="ConA-like_dom_sf"/>
</dbReference>
<dbReference type="InterPro" id="IPR000315">
    <property type="entry name" value="Znf_B-box"/>
</dbReference>
<dbReference type="InterPro" id="IPR043136">
    <property type="entry name" value="B30.2/SPRY_sf"/>
</dbReference>
<evidence type="ECO:0000256" key="2">
    <source>
        <dbReference type="ARBA" id="ARBA00022771"/>
    </source>
</evidence>
<proteinExistence type="predicted"/>
<dbReference type="Pfam" id="PF00622">
    <property type="entry name" value="SPRY"/>
    <property type="match status" value="1"/>
</dbReference>
<dbReference type="PROSITE" id="PS50089">
    <property type="entry name" value="ZF_RING_2"/>
    <property type="match status" value="1"/>
</dbReference>
<protein>
    <submittedName>
        <fullName evidence="10">Nuclear factor 7, brain-like</fullName>
    </submittedName>
</protein>
<dbReference type="RefSeq" id="XP_008290147.1">
    <property type="nucleotide sequence ID" value="XM_008291925.1"/>
</dbReference>
<keyword evidence="3" id="KW-0862">Zinc</keyword>
<dbReference type="InterPro" id="IPR001841">
    <property type="entry name" value="Znf_RING"/>
</dbReference>
<evidence type="ECO:0000313" key="9">
    <source>
        <dbReference type="Proteomes" id="UP000694891"/>
    </source>
</evidence>
<dbReference type="InterPro" id="IPR006574">
    <property type="entry name" value="PRY"/>
</dbReference>
<reference evidence="10" key="1">
    <citation type="submission" date="2025-08" db="UniProtKB">
        <authorList>
            <consortium name="RefSeq"/>
        </authorList>
    </citation>
    <scope>IDENTIFICATION</scope>
</reference>
<dbReference type="SUPFAM" id="SSF57850">
    <property type="entry name" value="RING/U-box"/>
    <property type="match status" value="1"/>
</dbReference>
<evidence type="ECO:0000256" key="4">
    <source>
        <dbReference type="PROSITE-ProRule" id="PRU00024"/>
    </source>
</evidence>
<evidence type="ECO:0000259" key="6">
    <source>
        <dbReference type="PROSITE" id="PS50089"/>
    </source>
</evidence>
<dbReference type="Gene3D" id="2.60.120.920">
    <property type="match status" value="1"/>
</dbReference>
<accession>A0A9Y4KDT4</accession>
<keyword evidence="5" id="KW-0175">Coiled coil</keyword>
<keyword evidence="9" id="KW-1185">Reference proteome</keyword>
<evidence type="ECO:0000256" key="3">
    <source>
        <dbReference type="ARBA" id="ARBA00022833"/>
    </source>
</evidence>
<dbReference type="InterPro" id="IPR003877">
    <property type="entry name" value="SPRY_dom"/>
</dbReference>
<dbReference type="Gene3D" id="3.30.40.10">
    <property type="entry name" value="Zinc/RING finger domain, C3HC4 (zinc finger)"/>
    <property type="match status" value="1"/>
</dbReference>
<dbReference type="Proteomes" id="UP000694891">
    <property type="component" value="Unplaced"/>
</dbReference>
<evidence type="ECO:0000259" key="8">
    <source>
        <dbReference type="PROSITE" id="PS50188"/>
    </source>
</evidence>
<dbReference type="Pfam" id="PF13765">
    <property type="entry name" value="PRY"/>
    <property type="match status" value="1"/>
</dbReference>
<dbReference type="Pfam" id="PF00643">
    <property type="entry name" value="zf-B_box"/>
    <property type="match status" value="1"/>
</dbReference>
<dbReference type="GO" id="GO:0008270">
    <property type="term" value="F:zinc ion binding"/>
    <property type="evidence" value="ECO:0007669"/>
    <property type="project" value="UniProtKB-KW"/>
</dbReference>
<dbReference type="InterPro" id="IPR050143">
    <property type="entry name" value="TRIM/RBCC"/>
</dbReference>
<organism evidence="9 10">
    <name type="scientific">Stegastes partitus</name>
    <name type="common">bicolor damselfish</name>
    <dbReference type="NCBI Taxonomy" id="144197"/>
    <lineage>
        <taxon>Eukaryota</taxon>
        <taxon>Metazoa</taxon>
        <taxon>Chordata</taxon>
        <taxon>Craniata</taxon>
        <taxon>Vertebrata</taxon>
        <taxon>Euteleostomi</taxon>
        <taxon>Actinopterygii</taxon>
        <taxon>Neopterygii</taxon>
        <taxon>Teleostei</taxon>
        <taxon>Neoteleostei</taxon>
        <taxon>Acanthomorphata</taxon>
        <taxon>Ovalentaria</taxon>
        <taxon>Pomacentridae</taxon>
        <taxon>Stegastes</taxon>
    </lineage>
</organism>
<evidence type="ECO:0000256" key="5">
    <source>
        <dbReference type="SAM" id="Coils"/>
    </source>
</evidence>
<dbReference type="InterPro" id="IPR003879">
    <property type="entry name" value="Butyrophylin_SPRY"/>
</dbReference>
<dbReference type="SUPFAM" id="SSF57845">
    <property type="entry name" value="B-box zinc-binding domain"/>
    <property type="match status" value="1"/>
</dbReference>
<dbReference type="SUPFAM" id="SSF49899">
    <property type="entry name" value="Concanavalin A-like lectins/glucanases"/>
    <property type="match status" value="1"/>
</dbReference>
<keyword evidence="1" id="KW-0479">Metal-binding</keyword>
<evidence type="ECO:0000259" key="7">
    <source>
        <dbReference type="PROSITE" id="PS50119"/>
    </source>
</evidence>
<dbReference type="PRINTS" id="PR01407">
    <property type="entry name" value="BUTYPHLNCDUF"/>
</dbReference>